<organism evidence="2 3">
    <name type="scientific">Romanomermis culicivorax</name>
    <name type="common">Nematode worm</name>
    <dbReference type="NCBI Taxonomy" id="13658"/>
    <lineage>
        <taxon>Eukaryota</taxon>
        <taxon>Metazoa</taxon>
        <taxon>Ecdysozoa</taxon>
        <taxon>Nematoda</taxon>
        <taxon>Enoplea</taxon>
        <taxon>Dorylaimia</taxon>
        <taxon>Mermithida</taxon>
        <taxon>Mermithoidea</taxon>
        <taxon>Mermithidae</taxon>
        <taxon>Romanomermis</taxon>
    </lineage>
</organism>
<dbReference type="Proteomes" id="UP000887565">
    <property type="component" value="Unplaced"/>
</dbReference>
<sequence>MAQKEYISGKENPFADFLSQKYEVDQTDNNKPTTSSQNNSTDIVNVVQTRAKSRQKLAPPPQNDLEVPETREGERIIDPSDLLNQDQWPFTQQQIVDAQKINPTLDQMPQKVENQDYFTKYVEAALIPDTSAASIVDTFVRLDINQKQITRFLHFDRYFERTFNCMVSAVYIPIQLVDSMVPEAVHLEESDVDIEIAIQLKADQETKDEALREYARRQHKLQVAQGTAPALPSVPPKLQLDKFLETVVSQASSNEYILGTELTSQDKYGQETTTTGSETTEQQIMLTQPKPELATKLTRLKNPQWLLWKKRQHCRKQLQFRKQLQQVKKARKVIM</sequence>
<keyword evidence="2" id="KW-1185">Reference proteome</keyword>
<evidence type="ECO:0000256" key="1">
    <source>
        <dbReference type="SAM" id="MobiDB-lite"/>
    </source>
</evidence>
<evidence type="ECO:0000313" key="3">
    <source>
        <dbReference type="WBParaSite" id="nRc.2.0.1.t29532-RA"/>
    </source>
</evidence>
<reference evidence="3" key="1">
    <citation type="submission" date="2022-11" db="UniProtKB">
        <authorList>
            <consortium name="WormBaseParasite"/>
        </authorList>
    </citation>
    <scope>IDENTIFICATION</scope>
</reference>
<proteinExistence type="predicted"/>
<protein>
    <submittedName>
        <fullName evidence="3">Uncharacterized protein</fullName>
    </submittedName>
</protein>
<dbReference type="AlphaFoldDB" id="A0A915JUR2"/>
<accession>A0A915JUR2</accession>
<feature type="compositionally biased region" description="Polar residues" evidence="1">
    <location>
        <begin position="27"/>
        <end position="50"/>
    </location>
</feature>
<feature type="region of interest" description="Disordered" evidence="1">
    <location>
        <begin position="1"/>
        <end position="69"/>
    </location>
</feature>
<dbReference type="WBParaSite" id="nRc.2.0.1.t29532-RA">
    <property type="protein sequence ID" value="nRc.2.0.1.t29532-RA"/>
    <property type="gene ID" value="nRc.2.0.1.g29532"/>
</dbReference>
<evidence type="ECO:0000313" key="2">
    <source>
        <dbReference type="Proteomes" id="UP000887565"/>
    </source>
</evidence>
<name>A0A915JUR2_ROMCU</name>